<proteinExistence type="predicted"/>
<name>A0ABS5A778_9PSEU</name>
<sequence>MSGVGFEAVLVRPDGVVAWAGAPESVEQALTRWFGSGEQA</sequence>
<reference evidence="1 2" key="1">
    <citation type="submission" date="2021-03" db="EMBL/GenBank/DDBJ databases">
        <title>Sequencing the genomes of 1000 actinobacteria strains.</title>
        <authorList>
            <person name="Klenk H.-P."/>
        </authorList>
    </citation>
    <scope>NUCLEOTIDE SEQUENCE [LARGE SCALE GENOMIC DNA]</scope>
    <source>
        <strain evidence="1 2">DSM 44580</strain>
    </source>
</reference>
<dbReference type="EMBL" id="JAGIOO010000001">
    <property type="protein sequence ID" value="MBP2472447.1"/>
    <property type="molecule type" value="Genomic_DNA"/>
</dbReference>
<evidence type="ECO:0000313" key="1">
    <source>
        <dbReference type="EMBL" id="MBP2472447.1"/>
    </source>
</evidence>
<evidence type="ECO:0000313" key="2">
    <source>
        <dbReference type="Proteomes" id="UP001519363"/>
    </source>
</evidence>
<dbReference type="Gene3D" id="3.40.30.120">
    <property type="match status" value="1"/>
</dbReference>
<comment type="caution">
    <text evidence="1">The sequence shown here is derived from an EMBL/GenBank/DDBJ whole genome shotgun (WGS) entry which is preliminary data.</text>
</comment>
<keyword evidence="2" id="KW-1185">Reference proteome</keyword>
<dbReference type="Proteomes" id="UP001519363">
    <property type="component" value="Unassembled WGS sequence"/>
</dbReference>
<protein>
    <submittedName>
        <fullName evidence="1">Uncharacterized protein</fullName>
    </submittedName>
</protein>
<dbReference type="RefSeq" id="WP_276329051.1">
    <property type="nucleotide sequence ID" value="NZ_JAGIOO010000001.1"/>
</dbReference>
<accession>A0ABS5A778</accession>
<dbReference type="Pfam" id="PF21274">
    <property type="entry name" value="Rng_hyd_C"/>
    <property type="match status" value="1"/>
</dbReference>
<organism evidence="1 2">
    <name type="scientific">Crossiella equi</name>
    <dbReference type="NCBI Taxonomy" id="130796"/>
    <lineage>
        <taxon>Bacteria</taxon>
        <taxon>Bacillati</taxon>
        <taxon>Actinomycetota</taxon>
        <taxon>Actinomycetes</taxon>
        <taxon>Pseudonocardiales</taxon>
        <taxon>Pseudonocardiaceae</taxon>
        <taxon>Crossiella</taxon>
    </lineage>
</organism>
<gene>
    <name evidence="1" type="ORF">JOF53_001319</name>
</gene>